<accession>A0A9X4KE36</accession>
<keyword evidence="2" id="KW-1185">Reference proteome</keyword>
<organism evidence="1 2">
    <name type="scientific">Cohnella ginsengisoli</name>
    <dbReference type="NCBI Taxonomy" id="425004"/>
    <lineage>
        <taxon>Bacteria</taxon>
        <taxon>Bacillati</taxon>
        <taxon>Bacillota</taxon>
        <taxon>Bacilli</taxon>
        <taxon>Bacillales</taxon>
        <taxon>Paenibacillaceae</taxon>
        <taxon>Cohnella</taxon>
    </lineage>
</organism>
<dbReference type="RefSeq" id="WP_277564176.1">
    <property type="nucleotide sequence ID" value="NZ_JAPDHZ010000002.1"/>
</dbReference>
<sequence>MSNALAASVELLYGSAARSTEMLSQHWFMFMPSVIGGASYQAYRGTIEQNKLFREEQRAYLKKTYAQAEISI</sequence>
<protein>
    <submittedName>
        <fullName evidence="1">Uncharacterized protein</fullName>
    </submittedName>
</protein>
<gene>
    <name evidence="1" type="ORF">OMP38_05310</name>
</gene>
<evidence type="ECO:0000313" key="1">
    <source>
        <dbReference type="EMBL" id="MDG0790332.1"/>
    </source>
</evidence>
<reference evidence="1 2" key="1">
    <citation type="submission" date="2022-10" db="EMBL/GenBank/DDBJ databases">
        <title>Comparative genomic analysis of Cohnella hashimotonis sp. nov., isolated from the International Space Station.</title>
        <authorList>
            <person name="Simpson A."/>
            <person name="Venkateswaran K."/>
        </authorList>
    </citation>
    <scope>NUCLEOTIDE SEQUENCE [LARGE SCALE GENOMIC DNA]</scope>
    <source>
        <strain evidence="1 2">DSM 18997</strain>
    </source>
</reference>
<proteinExistence type="predicted"/>
<name>A0A9X4KE36_9BACL</name>
<comment type="caution">
    <text evidence="1">The sequence shown here is derived from an EMBL/GenBank/DDBJ whole genome shotgun (WGS) entry which is preliminary data.</text>
</comment>
<dbReference type="Proteomes" id="UP001153387">
    <property type="component" value="Unassembled WGS sequence"/>
</dbReference>
<dbReference type="EMBL" id="JAPDHZ010000002">
    <property type="protein sequence ID" value="MDG0790332.1"/>
    <property type="molecule type" value="Genomic_DNA"/>
</dbReference>
<dbReference type="AlphaFoldDB" id="A0A9X4KE36"/>
<evidence type="ECO:0000313" key="2">
    <source>
        <dbReference type="Proteomes" id="UP001153387"/>
    </source>
</evidence>